<name>A0ABY5VS75_9ACTN</name>
<evidence type="ECO:0000256" key="4">
    <source>
        <dbReference type="ARBA" id="ARBA00022692"/>
    </source>
</evidence>
<evidence type="ECO:0000259" key="9">
    <source>
        <dbReference type="Pfam" id="PF09335"/>
    </source>
</evidence>
<keyword evidence="5 8" id="KW-1133">Transmembrane helix</keyword>
<feature type="transmembrane region" description="Helical" evidence="8">
    <location>
        <begin position="125"/>
        <end position="149"/>
    </location>
</feature>
<dbReference type="EMBL" id="CP073720">
    <property type="protein sequence ID" value="UWP80617.1"/>
    <property type="molecule type" value="Genomic_DNA"/>
</dbReference>
<evidence type="ECO:0000313" key="10">
    <source>
        <dbReference type="EMBL" id="UWP80617.1"/>
    </source>
</evidence>
<sequence length="223" mass="22582">MVLVFVVAGLDAIVPLSPSESTLIAVAVASAETGHPAIVLVIAAAAGGAFVGDVVSYRIGVKAGAGVLRRLRGKARGLAAYEWAGRTLAGRGGQVLVFARYLPGGRAASALAAGVVRYPALRFHAWTAVGVSVWATMAGLIGYGCGLFFRGRPWTALLLAYAGAGTLLVAAELVRRLSGPADQQVDPGADGGDGLGEGGLLQHDHRAGQADLPDHSELEPGGP</sequence>
<evidence type="ECO:0000256" key="3">
    <source>
        <dbReference type="ARBA" id="ARBA00022475"/>
    </source>
</evidence>
<evidence type="ECO:0000256" key="2">
    <source>
        <dbReference type="ARBA" id="ARBA00010792"/>
    </source>
</evidence>
<keyword evidence="11" id="KW-1185">Reference proteome</keyword>
<feature type="domain" description="VTT" evidence="9">
    <location>
        <begin position="18"/>
        <end position="143"/>
    </location>
</feature>
<evidence type="ECO:0000313" key="11">
    <source>
        <dbReference type="Proteomes" id="UP001059617"/>
    </source>
</evidence>
<comment type="subcellular location">
    <subcellularLocation>
        <location evidence="1">Cell membrane</location>
        <topology evidence="1">Multi-pass membrane protein</topology>
    </subcellularLocation>
</comment>
<dbReference type="Pfam" id="PF09335">
    <property type="entry name" value="VTT_dom"/>
    <property type="match status" value="1"/>
</dbReference>
<organism evidence="10 11">
    <name type="scientific">Dactylosporangium fulvum</name>
    <dbReference type="NCBI Taxonomy" id="53359"/>
    <lineage>
        <taxon>Bacteria</taxon>
        <taxon>Bacillati</taxon>
        <taxon>Actinomycetota</taxon>
        <taxon>Actinomycetes</taxon>
        <taxon>Micromonosporales</taxon>
        <taxon>Micromonosporaceae</taxon>
        <taxon>Dactylosporangium</taxon>
    </lineage>
</organism>
<proteinExistence type="inferred from homology"/>
<dbReference type="InterPro" id="IPR051311">
    <property type="entry name" value="DedA_domain"/>
</dbReference>
<evidence type="ECO:0000256" key="7">
    <source>
        <dbReference type="SAM" id="MobiDB-lite"/>
    </source>
</evidence>
<evidence type="ECO:0000256" key="5">
    <source>
        <dbReference type="ARBA" id="ARBA00022989"/>
    </source>
</evidence>
<reference evidence="10" key="2">
    <citation type="submission" date="2022-09" db="EMBL/GenBank/DDBJ databases">
        <title>Biosynthetic gene clusters of Dactylosporangioum fulvum.</title>
        <authorList>
            <person name="Caradec T."/>
        </authorList>
    </citation>
    <scope>NUCLEOTIDE SEQUENCE</scope>
    <source>
        <strain evidence="10">NRRL B-16292</strain>
    </source>
</reference>
<gene>
    <name evidence="10" type="ORF">Dfulv_36450</name>
</gene>
<reference evidence="10" key="1">
    <citation type="submission" date="2021-04" db="EMBL/GenBank/DDBJ databases">
        <authorList>
            <person name="Hartkoorn R.C."/>
            <person name="Beaudoing E."/>
            <person name="Hot D."/>
        </authorList>
    </citation>
    <scope>NUCLEOTIDE SEQUENCE</scope>
    <source>
        <strain evidence="10">NRRL B-16292</strain>
    </source>
</reference>
<protein>
    <submittedName>
        <fullName evidence="10">VTT domain-containing protein</fullName>
    </submittedName>
</protein>
<evidence type="ECO:0000256" key="8">
    <source>
        <dbReference type="SAM" id="Phobius"/>
    </source>
</evidence>
<dbReference type="InterPro" id="IPR032816">
    <property type="entry name" value="VTT_dom"/>
</dbReference>
<evidence type="ECO:0000256" key="1">
    <source>
        <dbReference type="ARBA" id="ARBA00004651"/>
    </source>
</evidence>
<dbReference type="PANTHER" id="PTHR42709">
    <property type="entry name" value="ALKALINE PHOSPHATASE LIKE PROTEIN"/>
    <property type="match status" value="1"/>
</dbReference>
<accession>A0ABY5VS75</accession>
<feature type="compositionally biased region" description="Basic and acidic residues" evidence="7">
    <location>
        <begin position="202"/>
        <end position="223"/>
    </location>
</feature>
<dbReference type="PANTHER" id="PTHR42709:SF6">
    <property type="entry name" value="UNDECAPRENYL PHOSPHATE TRANSPORTER A"/>
    <property type="match status" value="1"/>
</dbReference>
<feature type="compositionally biased region" description="Gly residues" evidence="7">
    <location>
        <begin position="189"/>
        <end position="199"/>
    </location>
</feature>
<comment type="similarity">
    <text evidence="2">Belongs to the DedA family.</text>
</comment>
<dbReference type="Proteomes" id="UP001059617">
    <property type="component" value="Chromosome"/>
</dbReference>
<keyword evidence="6 8" id="KW-0472">Membrane</keyword>
<keyword evidence="4 8" id="KW-0812">Transmembrane</keyword>
<feature type="transmembrane region" description="Helical" evidence="8">
    <location>
        <begin position="155"/>
        <end position="174"/>
    </location>
</feature>
<feature type="region of interest" description="Disordered" evidence="7">
    <location>
        <begin position="181"/>
        <end position="223"/>
    </location>
</feature>
<keyword evidence="3" id="KW-1003">Cell membrane</keyword>
<evidence type="ECO:0000256" key="6">
    <source>
        <dbReference type="ARBA" id="ARBA00023136"/>
    </source>
</evidence>